<evidence type="ECO:0000259" key="2">
    <source>
        <dbReference type="Pfam" id="PF12937"/>
    </source>
</evidence>
<dbReference type="EMBL" id="VYZN01000009">
    <property type="protein sequence ID" value="KAE9542559.1"/>
    <property type="molecule type" value="Genomic_DNA"/>
</dbReference>
<dbReference type="Proteomes" id="UP000475862">
    <property type="component" value="Unassembled WGS sequence"/>
</dbReference>
<evidence type="ECO:0000313" key="5">
    <source>
        <dbReference type="Proteomes" id="UP000475862"/>
    </source>
</evidence>
<dbReference type="SUPFAM" id="SSF52047">
    <property type="entry name" value="RNI-like"/>
    <property type="match status" value="1"/>
</dbReference>
<comment type="caution">
    <text evidence="4">The sequence shown here is derived from an EMBL/GenBank/DDBJ whole genome shotgun (WGS) entry which is preliminary data.</text>
</comment>
<dbReference type="GO" id="GO:0019005">
    <property type="term" value="C:SCF ubiquitin ligase complex"/>
    <property type="evidence" value="ECO:0007669"/>
    <property type="project" value="TreeGrafter"/>
</dbReference>
<feature type="domain" description="F-box/LRR-repeat protein 15-like leucin rich repeat" evidence="3">
    <location>
        <begin position="382"/>
        <end position="485"/>
    </location>
</feature>
<dbReference type="InterPro" id="IPR006553">
    <property type="entry name" value="Leu-rich_rpt_Cys-con_subtyp"/>
</dbReference>
<accession>A0A6G0U1Q9</accession>
<evidence type="ECO:0000259" key="3">
    <source>
        <dbReference type="Pfam" id="PF25372"/>
    </source>
</evidence>
<dbReference type="Gene3D" id="3.80.10.10">
    <property type="entry name" value="Ribonuclease Inhibitor"/>
    <property type="match status" value="2"/>
</dbReference>
<feature type="region of interest" description="Disordered" evidence="1">
    <location>
        <begin position="22"/>
        <end position="79"/>
    </location>
</feature>
<evidence type="ECO:0000313" key="4">
    <source>
        <dbReference type="EMBL" id="KAE9542559.1"/>
    </source>
</evidence>
<keyword evidence="5" id="KW-1185">Reference proteome</keyword>
<feature type="domain" description="F-box" evidence="2">
    <location>
        <begin position="244"/>
        <end position="281"/>
    </location>
</feature>
<dbReference type="InterPro" id="IPR032675">
    <property type="entry name" value="LRR_dom_sf"/>
</dbReference>
<dbReference type="GO" id="GO:0031146">
    <property type="term" value="P:SCF-dependent proteasomal ubiquitin-dependent protein catabolic process"/>
    <property type="evidence" value="ECO:0007669"/>
    <property type="project" value="TreeGrafter"/>
</dbReference>
<dbReference type="PANTHER" id="PTHR13318">
    <property type="entry name" value="PARTNER OF PAIRED, ISOFORM B-RELATED"/>
    <property type="match status" value="1"/>
</dbReference>
<proteinExistence type="predicted"/>
<dbReference type="SMART" id="SM00367">
    <property type="entry name" value="LRR_CC"/>
    <property type="match status" value="4"/>
</dbReference>
<sequence>MSEPKIVSQCLLYERVFIFQESQLSPSKNSTQQVPVTAAPMDTSAVDKSDFENKTPHKKFRRNLTEEKKPATTEPGTSNAPTVAMAAVAPTTPEVNSSDNNGSKQPTEPAEMNVMEAFKRSSSLAVIQMEAAERLFESANTVADSGVIVKREKLSPIRISEYIPETKAASEQSSAGGGPVSGSVKIEEEIRTNEPIANNVDVPIDEILSNSKKSNHLPKYVIRPVPKLDTEEKDKDPRRRSTTLVHVFKFLSAEDLKHCSLVCKDWYTATISPVLWNRMDLTETPITPKLIKYVMVRQPKVLILDWCKITKEQLSWLLVRLPQSKALSLQGCPWSTVSCLRSCVCPMLTSLNLSFVPTMDDAALQHILSPPLDHRPGLLDLACRLSNLKSLKLAGSNVTDKGVQTIVRVLPKLSMLDLSQCYPITDDGVELLTQIGGLSTLQLSGCTGISEQSLKLLGKCKSLTYLDLRHTKLTKSAINKFVSNREGFKAFDGKLIVKVDKS</sequence>
<reference evidence="4 5" key="1">
    <citation type="submission" date="2019-08" db="EMBL/GenBank/DDBJ databases">
        <title>The genome of the soybean aphid Biotype 1, its phylome, world population structure and adaptation to the North American continent.</title>
        <authorList>
            <person name="Giordano R."/>
            <person name="Donthu R.K."/>
            <person name="Hernandez A.G."/>
            <person name="Wright C.L."/>
            <person name="Zimin A.V."/>
        </authorList>
    </citation>
    <scope>NUCLEOTIDE SEQUENCE [LARGE SCALE GENOMIC DNA]</scope>
    <source>
        <tissue evidence="4">Whole aphids</tissue>
    </source>
</reference>
<dbReference type="InterPro" id="IPR001810">
    <property type="entry name" value="F-box_dom"/>
</dbReference>
<gene>
    <name evidence="4" type="ORF">AGLY_002470</name>
</gene>
<dbReference type="Pfam" id="PF12937">
    <property type="entry name" value="F-box-like"/>
    <property type="match status" value="1"/>
</dbReference>
<dbReference type="Gene3D" id="1.20.1280.50">
    <property type="match status" value="1"/>
</dbReference>
<name>A0A6G0U1Q9_APHGL</name>
<organism evidence="4 5">
    <name type="scientific">Aphis glycines</name>
    <name type="common">Soybean aphid</name>
    <dbReference type="NCBI Taxonomy" id="307491"/>
    <lineage>
        <taxon>Eukaryota</taxon>
        <taxon>Metazoa</taxon>
        <taxon>Ecdysozoa</taxon>
        <taxon>Arthropoda</taxon>
        <taxon>Hexapoda</taxon>
        <taxon>Insecta</taxon>
        <taxon>Pterygota</taxon>
        <taxon>Neoptera</taxon>
        <taxon>Paraneoptera</taxon>
        <taxon>Hemiptera</taxon>
        <taxon>Sternorrhyncha</taxon>
        <taxon>Aphidomorpha</taxon>
        <taxon>Aphidoidea</taxon>
        <taxon>Aphididae</taxon>
        <taxon>Aphidini</taxon>
        <taxon>Aphis</taxon>
        <taxon>Aphis</taxon>
    </lineage>
</organism>
<dbReference type="OrthoDB" id="5876800at2759"/>
<protein>
    <submittedName>
        <fullName evidence="4">Uncharacterized protein</fullName>
    </submittedName>
</protein>
<evidence type="ECO:0000256" key="1">
    <source>
        <dbReference type="SAM" id="MobiDB-lite"/>
    </source>
</evidence>
<dbReference type="AlphaFoldDB" id="A0A6G0U1Q9"/>
<dbReference type="Pfam" id="PF25372">
    <property type="entry name" value="DUF7885"/>
    <property type="match status" value="1"/>
</dbReference>
<dbReference type="InterPro" id="IPR057207">
    <property type="entry name" value="FBXL15_LRR"/>
</dbReference>
<feature type="compositionally biased region" description="Basic and acidic residues" evidence="1">
    <location>
        <begin position="45"/>
        <end position="55"/>
    </location>
</feature>
<dbReference type="PANTHER" id="PTHR13318:SF95">
    <property type="entry name" value="F-BOX PROTEIN YLR352W"/>
    <property type="match status" value="1"/>
</dbReference>
<feature type="compositionally biased region" description="Polar residues" evidence="1">
    <location>
        <begin position="22"/>
        <end position="35"/>
    </location>
</feature>